<dbReference type="AlphaFoldDB" id="A0A7R9GGM0"/>
<name>A0A7R9GGM0_9CRUS</name>
<gene>
    <name evidence="3" type="ORF">NMOB1V02_LOCUS8069</name>
</gene>
<dbReference type="SUPFAM" id="SSF47473">
    <property type="entry name" value="EF-hand"/>
    <property type="match status" value="1"/>
</dbReference>
<dbReference type="InterPro" id="IPR000261">
    <property type="entry name" value="EH_dom"/>
</dbReference>
<dbReference type="PROSITE" id="PS50031">
    <property type="entry name" value="EH"/>
    <property type="match status" value="1"/>
</dbReference>
<protein>
    <recommendedName>
        <fullName evidence="2">EH domain-containing protein</fullName>
    </recommendedName>
</protein>
<evidence type="ECO:0000259" key="2">
    <source>
        <dbReference type="PROSITE" id="PS50031"/>
    </source>
</evidence>
<feature type="region of interest" description="Disordered" evidence="1">
    <location>
        <begin position="226"/>
        <end position="245"/>
    </location>
</feature>
<accession>A0A7R9GGM0</accession>
<dbReference type="EMBL" id="OA884192">
    <property type="protein sequence ID" value="CAD7280409.1"/>
    <property type="molecule type" value="Genomic_DNA"/>
</dbReference>
<evidence type="ECO:0000313" key="3">
    <source>
        <dbReference type="EMBL" id="CAD7280409.1"/>
    </source>
</evidence>
<reference evidence="3" key="1">
    <citation type="submission" date="2020-11" db="EMBL/GenBank/DDBJ databases">
        <authorList>
            <person name="Tran Van P."/>
        </authorList>
    </citation>
    <scope>NUCLEOTIDE SEQUENCE</scope>
</reference>
<dbReference type="Gene3D" id="1.10.238.10">
    <property type="entry name" value="EF-hand"/>
    <property type="match status" value="1"/>
</dbReference>
<proteinExistence type="predicted"/>
<dbReference type="InterPro" id="IPR011992">
    <property type="entry name" value="EF-hand-dom_pair"/>
</dbReference>
<feature type="region of interest" description="Disordered" evidence="1">
    <location>
        <begin position="1"/>
        <end position="28"/>
    </location>
</feature>
<dbReference type="EMBL" id="CAJPEX010002155">
    <property type="protein sequence ID" value="CAG0920561.1"/>
    <property type="molecule type" value="Genomic_DNA"/>
</dbReference>
<sequence length="986" mass="111640">MDDSPGKERVRTRRARSSASAALRRTGPKDRLEAGFDFLLYQKKAGLQDAAQEAAKEVEADDAGDGYEYDVEPEPMFAGPSFNHFMVTYFKELDEGAEEESRLMGQSRSPCNPCNQEYDERMRSRMYDMYKSYVHPLELATGFGQLYDEPMEAGDFDMMAFVAVLAPHNINKQDFLSGLTGFLAFDPDTTPPEPDCGREGGGFDFLLYQKKAGLQDAAQEAAKEVEKAEAKDEGPAVSAGGPRHSRVVEKLPDRFDTKFVFLMSRDRCSPYARRFAGSDHPASELDGPSFRQMGGFDFLLEKKKKTKRAGGGEDDDGGGWEEDNTGGGGGAMHDVGEEGYFIGGREVLRISPRVVNMQPIIMKYGYRFITEHVLGFMMDTPVLQRFNVLSLPDIPEADMSWSKREPGGFDFLLYQKKAGLQDAAQEAAKEVEKAEEVDTGPGEVAKPRIRKKKAKMPEPFESYTMVARYFCQKADRILVVIDTRRDMWKHFVMLMETIKCFAGKIACVYMYPIDQGTGYIMRRYSDQTWNVCKVLWPMTEPVRIYGNSYRNMGGFRTCFFYQDEDLGKDMYYLWKFTSVRIAYEMQQRAMLAAILGIIFNDMKNSLPKIRVPFKLPKSIKLNIPGFSDAITIPILNRTEQAKREALYSLDYHFYQLQDKERLPPDMFPCEEFFLDLLVYKDFERMDHVDKTLIDNCRRIAEDDMVRIVGRFLEQCPADQLDFDPRSTLCCGKLFDVVVDKPERIQFEQAFEAMRPDFDDKIDTESFVEALMALPVPPGSLGRIAILADHDHDCRLSRDEFIAGMHMALLKMNGLELPMKAPHRYFAAFNRHPRIAIYFRRMTEIGEEVVPGLEEEEEEEEMWDAPMEAADAGKPAEEKKAADAGGGGGGGFFDSIWYQKKAGLQAQAGGEEDMWASFFTPAAPPPGKGKKGKPGKVPEPPATFGAFMAFFKPLKGKKKQRDVQVQENYLQPGGVKMTGSFHIFHVL</sequence>
<dbReference type="SMART" id="SM00027">
    <property type="entry name" value="EH"/>
    <property type="match status" value="1"/>
</dbReference>
<keyword evidence="4" id="KW-1185">Reference proteome</keyword>
<evidence type="ECO:0000256" key="1">
    <source>
        <dbReference type="SAM" id="MobiDB-lite"/>
    </source>
</evidence>
<organism evidence="3">
    <name type="scientific">Notodromas monacha</name>
    <dbReference type="NCBI Taxonomy" id="399045"/>
    <lineage>
        <taxon>Eukaryota</taxon>
        <taxon>Metazoa</taxon>
        <taxon>Ecdysozoa</taxon>
        <taxon>Arthropoda</taxon>
        <taxon>Crustacea</taxon>
        <taxon>Oligostraca</taxon>
        <taxon>Ostracoda</taxon>
        <taxon>Podocopa</taxon>
        <taxon>Podocopida</taxon>
        <taxon>Cypridocopina</taxon>
        <taxon>Cypridoidea</taxon>
        <taxon>Cyprididae</taxon>
        <taxon>Notodromas</taxon>
    </lineage>
</organism>
<feature type="compositionally biased region" description="Acidic residues" evidence="1">
    <location>
        <begin position="312"/>
        <end position="324"/>
    </location>
</feature>
<evidence type="ECO:0000313" key="4">
    <source>
        <dbReference type="Proteomes" id="UP000678499"/>
    </source>
</evidence>
<dbReference type="Proteomes" id="UP000678499">
    <property type="component" value="Unassembled WGS sequence"/>
</dbReference>
<feature type="region of interest" description="Disordered" evidence="1">
    <location>
        <begin position="307"/>
        <end position="330"/>
    </location>
</feature>
<feature type="domain" description="EH" evidence="2">
    <location>
        <begin position="742"/>
        <end position="831"/>
    </location>
</feature>